<dbReference type="InterPro" id="IPR021416">
    <property type="entry name" value="DUF3048_N"/>
</dbReference>
<dbReference type="Pfam" id="PF11258">
    <property type="entry name" value="DUF3048"/>
    <property type="match status" value="1"/>
</dbReference>
<feature type="region of interest" description="Disordered" evidence="1">
    <location>
        <begin position="351"/>
        <end position="380"/>
    </location>
</feature>
<dbReference type="AlphaFoldDB" id="A0A6J7JT71"/>
<dbReference type="EMBL" id="CAFBNE010000033">
    <property type="protein sequence ID" value="CAB4946516.1"/>
    <property type="molecule type" value="Genomic_DNA"/>
</dbReference>
<dbReference type="InterPro" id="IPR023158">
    <property type="entry name" value="YerB-like_sf"/>
</dbReference>
<sequence>MRERRVSIGALRNTAIIIALVIAVPVIATTASCSGPSNQTAAEWPSATPAATPSPAPVVTPVAVPLPTSPLTGLPETAPAPVLVVKLDNTRNAQPHAGLADADIVYIEEVEYGITRLAAVFSSTVPSRIGPVRSARITDIDLLAQYGSPAFAFSGAQRKLLPELAKAPFIDISPNRGASSYGRDFDRSAPYNYFLDGTIGLKRASDASLDHDMGFTFAPEPPAGGFPARKVRMEWSYASAAFTYDDESGLYKVQLNGERARAEEHDRGQNAATVVIQYVNQEPSAYFDKGGGNTPHAETIGRGRALVLRDGRSWDVTWERPDADSGTTFMMADGSPMPFKPGQQWIVLLDRDRPAKVSAPATPSASSPPAPTGSSSPSRG</sequence>
<evidence type="ECO:0000313" key="4">
    <source>
        <dbReference type="EMBL" id="CAB4946516.1"/>
    </source>
</evidence>
<accession>A0A6J7JT71</accession>
<dbReference type="PROSITE" id="PS51257">
    <property type="entry name" value="PROKAR_LIPOPROTEIN"/>
    <property type="match status" value="1"/>
</dbReference>
<dbReference type="InterPro" id="IPR035328">
    <property type="entry name" value="DUF3048_C"/>
</dbReference>
<proteinExistence type="predicted"/>
<dbReference type="Pfam" id="PF17479">
    <property type="entry name" value="DUF3048_C"/>
    <property type="match status" value="1"/>
</dbReference>
<reference evidence="4" key="1">
    <citation type="submission" date="2020-05" db="EMBL/GenBank/DDBJ databases">
        <authorList>
            <person name="Chiriac C."/>
            <person name="Salcher M."/>
            <person name="Ghai R."/>
            <person name="Kavagutti S V."/>
        </authorList>
    </citation>
    <scope>NUCLEOTIDE SEQUENCE</scope>
</reference>
<protein>
    <submittedName>
        <fullName evidence="4">Unannotated protein</fullName>
    </submittedName>
</protein>
<name>A0A6J7JT71_9ZZZZ</name>
<dbReference type="SUPFAM" id="SSF159774">
    <property type="entry name" value="YerB-like"/>
    <property type="match status" value="1"/>
</dbReference>
<evidence type="ECO:0000259" key="2">
    <source>
        <dbReference type="Pfam" id="PF11258"/>
    </source>
</evidence>
<evidence type="ECO:0000259" key="3">
    <source>
        <dbReference type="Pfam" id="PF17479"/>
    </source>
</evidence>
<feature type="domain" description="DUF3048" evidence="2">
    <location>
        <begin position="71"/>
        <end position="198"/>
    </location>
</feature>
<organism evidence="4">
    <name type="scientific">freshwater metagenome</name>
    <dbReference type="NCBI Taxonomy" id="449393"/>
    <lineage>
        <taxon>unclassified sequences</taxon>
        <taxon>metagenomes</taxon>
        <taxon>ecological metagenomes</taxon>
    </lineage>
</organism>
<dbReference type="Gene3D" id="3.50.90.10">
    <property type="entry name" value="YerB-like"/>
    <property type="match status" value="1"/>
</dbReference>
<feature type="domain" description="DUF3048" evidence="3">
    <location>
        <begin position="233"/>
        <end position="346"/>
    </location>
</feature>
<gene>
    <name evidence="4" type="ORF">UFOPK3772_01264</name>
</gene>
<evidence type="ECO:0000256" key="1">
    <source>
        <dbReference type="SAM" id="MobiDB-lite"/>
    </source>
</evidence>